<evidence type="ECO:0000313" key="2">
    <source>
        <dbReference type="Proteomes" id="UP000054324"/>
    </source>
</evidence>
<dbReference type="KEGG" id="ovi:T265_06349"/>
<dbReference type="EMBL" id="KL596749">
    <property type="protein sequence ID" value="KER26364.1"/>
    <property type="molecule type" value="Genomic_DNA"/>
</dbReference>
<proteinExistence type="predicted"/>
<reference evidence="1 2" key="1">
    <citation type="submission" date="2013-11" db="EMBL/GenBank/DDBJ databases">
        <title>Opisthorchis viverrini - life in the bile duct.</title>
        <authorList>
            <person name="Young N.D."/>
            <person name="Nagarajan N."/>
            <person name="Lin S.J."/>
            <person name="Korhonen P.K."/>
            <person name="Jex A.R."/>
            <person name="Hall R.S."/>
            <person name="Safavi-Hemami H."/>
            <person name="Kaewkong W."/>
            <person name="Bertrand D."/>
            <person name="Gao S."/>
            <person name="Seet Q."/>
            <person name="Wongkham S."/>
            <person name="Teh B.T."/>
            <person name="Wongkham C."/>
            <person name="Intapan P.M."/>
            <person name="Maleewong W."/>
            <person name="Yang X."/>
            <person name="Hu M."/>
            <person name="Wang Z."/>
            <person name="Hofmann A."/>
            <person name="Sternberg P.W."/>
            <person name="Tan P."/>
            <person name="Wang J."/>
            <person name="Gasser R.B."/>
        </authorList>
    </citation>
    <scope>NUCLEOTIDE SEQUENCE [LARGE SCALE GENOMIC DNA]</scope>
</reference>
<dbReference type="OrthoDB" id="8963429at2759"/>
<accession>A0A075ADX9</accession>
<name>A0A075ADX9_OPIVI</name>
<dbReference type="Proteomes" id="UP000054324">
    <property type="component" value="Unassembled WGS sequence"/>
</dbReference>
<organism evidence="1 2">
    <name type="scientific">Opisthorchis viverrini</name>
    <name type="common">Southeast Asian liver fluke</name>
    <dbReference type="NCBI Taxonomy" id="6198"/>
    <lineage>
        <taxon>Eukaryota</taxon>
        <taxon>Metazoa</taxon>
        <taxon>Spiralia</taxon>
        <taxon>Lophotrochozoa</taxon>
        <taxon>Platyhelminthes</taxon>
        <taxon>Trematoda</taxon>
        <taxon>Digenea</taxon>
        <taxon>Opisthorchiida</taxon>
        <taxon>Opisthorchiata</taxon>
        <taxon>Opisthorchiidae</taxon>
        <taxon>Opisthorchis</taxon>
    </lineage>
</organism>
<dbReference type="CTD" id="20320531"/>
<dbReference type="GeneID" id="20320531"/>
<sequence>MVLFDVSSLFTSVDLHSAKTTVAELLDSHGPPSGSLRKEDICELLSLCLTTYFEFNGLLAINAQIDVEGCSSAYCAGFHNHTSSISADTNRHQIKRLDYEDYPSF</sequence>
<dbReference type="RefSeq" id="XP_009169854.1">
    <property type="nucleotide sequence ID" value="XM_009171590.1"/>
</dbReference>
<keyword evidence="2" id="KW-1185">Reference proteome</keyword>
<protein>
    <submittedName>
        <fullName evidence="1">Uncharacterized protein</fullName>
    </submittedName>
</protein>
<dbReference type="AlphaFoldDB" id="A0A075ADX9"/>
<gene>
    <name evidence="1" type="ORF">T265_06349</name>
</gene>
<evidence type="ECO:0000313" key="1">
    <source>
        <dbReference type="EMBL" id="KER26364.1"/>
    </source>
</evidence>